<evidence type="ECO:0000256" key="2">
    <source>
        <dbReference type="ARBA" id="ARBA00022692"/>
    </source>
</evidence>
<feature type="transmembrane region" description="Helical" evidence="5">
    <location>
        <begin position="84"/>
        <end position="102"/>
    </location>
</feature>
<dbReference type="Pfam" id="PF04134">
    <property type="entry name" value="DCC1-like"/>
    <property type="match status" value="1"/>
</dbReference>
<reference evidence="8" key="1">
    <citation type="journal article" date="2015" name="PLoS ONE">
        <title>Complete Genome Sequence of Thermus aquaticus Y51MC23.</title>
        <authorList>
            <person name="Brumm P.J."/>
            <person name="Monsma S."/>
            <person name="Keough B."/>
            <person name="Jasinovica S."/>
            <person name="Ferguson E."/>
            <person name="Schoenfeld T."/>
            <person name="Lodes M."/>
            <person name="Mead D.A."/>
        </authorList>
    </citation>
    <scope>NUCLEOTIDE SEQUENCE [LARGE SCALE GENOMIC DNA]</scope>
    <source>
        <strain evidence="8">BAA-2747 / Y51MC23</strain>
    </source>
</reference>
<accession>A0ABM5VQF3</accession>
<dbReference type="Proteomes" id="UP000058660">
    <property type="component" value="Plasmid pTA78"/>
</dbReference>
<feature type="transmembrane region" description="Helical" evidence="5">
    <location>
        <begin position="133"/>
        <end position="158"/>
    </location>
</feature>
<feature type="transmembrane region" description="Helical" evidence="5">
    <location>
        <begin position="200"/>
        <end position="218"/>
    </location>
</feature>
<keyword evidence="4 5" id="KW-0472">Membrane</keyword>
<sequence>MFFLSPRASHLLRRTGETLSRPFTLSLASVTAFRLLLSFAVLYDLLRWRLPWFSAWYTDGGLFRGDEVYRLIPPVFPFFFGHPLLSYLLFALIVLATLLFGLGYRPRAMALLAGVLLLALDARNPWLLNTGHVLMPAFLLLSVLLPLEGSWGIGAALFRGPVPEAVRTPVLLPFLLLAFTAYFLNAVAKNFEAYFARADAVANALISYSTVLGVLFAERFPGVLPWLSRYTWLVEAGAPLVLLLPLWPLRLLGVGLLMSLHLGFLLFLDVGNFPLVMLAFLALFVPPEAWRLLGGFWERLRGEAKAVVHFDGGCGFCARISEVLVRLLLARAEIRPAEGEALALLEARRSWVVELWGRYYLEGRGFQALLLASPFRPLALLWHLPGFAWLADRAYRLVADRRPSPAWTRAHLPALAFRPPGRLQVALALLFSLAYGTYSLHGPWDYGKAPETLAGSLGVLGLDLRWGHFSPKPYEYSLWIGAVGVTFTGRTVDPWRVLVGLAPEYRPEEVPRFPVLLSGGEHWRKVWWGADPKKPSGELRVRGLARYLCRFWNDRHAPTDWIASVTLYRYWARPGWERPERALLAHVPCPAEGRLLEVEP</sequence>
<feature type="transmembrane region" description="Helical" evidence="5">
    <location>
        <begin position="23"/>
        <end position="43"/>
    </location>
</feature>
<keyword evidence="7" id="KW-0614">Plasmid</keyword>
<geneLocation type="plasmid" evidence="7 8">
    <name>pTA78</name>
</geneLocation>
<organism evidence="7 8">
    <name type="scientific">Thermus aquaticus (strain ATCC BAA-2747 / Y51MC23)</name>
    <dbReference type="NCBI Taxonomy" id="498848"/>
    <lineage>
        <taxon>Bacteria</taxon>
        <taxon>Thermotogati</taxon>
        <taxon>Deinococcota</taxon>
        <taxon>Deinococci</taxon>
        <taxon>Thermales</taxon>
        <taxon>Thermaceae</taxon>
        <taxon>Thermus</taxon>
    </lineage>
</organism>
<feature type="transmembrane region" description="Helical" evidence="5">
    <location>
        <begin position="260"/>
        <end position="285"/>
    </location>
</feature>
<dbReference type="EMBL" id="CP010826">
    <property type="protein sequence ID" value="ALJ92372.1"/>
    <property type="molecule type" value="Genomic_DNA"/>
</dbReference>
<evidence type="ECO:0000256" key="5">
    <source>
        <dbReference type="SAM" id="Phobius"/>
    </source>
</evidence>
<dbReference type="SMART" id="SM00752">
    <property type="entry name" value="HTTM"/>
    <property type="match status" value="1"/>
</dbReference>
<evidence type="ECO:0000313" key="7">
    <source>
        <dbReference type="EMBL" id="ALJ92372.1"/>
    </source>
</evidence>
<feature type="transmembrane region" description="Helical" evidence="5">
    <location>
        <begin position="230"/>
        <end position="248"/>
    </location>
</feature>
<comment type="subcellular location">
    <subcellularLocation>
        <location evidence="1">Endomembrane system</location>
        <topology evidence="1">Multi-pass membrane protein</topology>
    </subcellularLocation>
</comment>
<evidence type="ECO:0000259" key="6">
    <source>
        <dbReference type="SMART" id="SM00752"/>
    </source>
</evidence>
<evidence type="ECO:0000313" key="8">
    <source>
        <dbReference type="Proteomes" id="UP000058660"/>
    </source>
</evidence>
<feature type="transmembrane region" description="Helical" evidence="5">
    <location>
        <begin position="170"/>
        <end position="188"/>
    </location>
</feature>
<proteinExistence type="predicted"/>
<dbReference type="PANTHER" id="PTHR39535">
    <property type="entry name" value="SPORULATION-DELAYING PROTEIN SDPB"/>
    <property type="match status" value="1"/>
</dbReference>
<dbReference type="InterPro" id="IPR052964">
    <property type="entry name" value="Sporulation_signal_mat"/>
</dbReference>
<keyword evidence="8" id="KW-1185">Reference proteome</keyword>
<dbReference type="InterPro" id="IPR007263">
    <property type="entry name" value="DCC1-like"/>
</dbReference>
<dbReference type="InterPro" id="IPR011020">
    <property type="entry name" value="HTTM-like"/>
</dbReference>
<dbReference type="RefSeq" id="WP_003048912.1">
    <property type="nucleotide sequence ID" value="NZ_CP010826.1"/>
</dbReference>
<evidence type="ECO:0000256" key="3">
    <source>
        <dbReference type="ARBA" id="ARBA00022989"/>
    </source>
</evidence>
<keyword evidence="2 5" id="KW-0812">Transmembrane</keyword>
<keyword evidence="3 5" id="KW-1133">Transmembrane helix</keyword>
<dbReference type="PANTHER" id="PTHR39535:SF2">
    <property type="entry name" value="HTTM DOMAIN-CONTAINING PROTEIN"/>
    <property type="match status" value="1"/>
</dbReference>
<evidence type="ECO:0000256" key="1">
    <source>
        <dbReference type="ARBA" id="ARBA00004127"/>
    </source>
</evidence>
<protein>
    <recommendedName>
        <fullName evidence="6">HTTM-like domain-containing protein</fullName>
    </recommendedName>
</protein>
<evidence type="ECO:0000256" key="4">
    <source>
        <dbReference type="ARBA" id="ARBA00023136"/>
    </source>
</evidence>
<gene>
    <name evidence="7" type="ORF">TO73_2851</name>
</gene>
<feature type="domain" description="HTTM-like" evidence="6">
    <location>
        <begin position="22"/>
        <end position="289"/>
    </location>
</feature>
<name>A0ABM5VQF3_THEA5</name>